<protein>
    <submittedName>
        <fullName evidence="1">Uncharacterized protein</fullName>
    </submittedName>
</protein>
<evidence type="ECO:0000313" key="2">
    <source>
        <dbReference type="Proteomes" id="UP000636709"/>
    </source>
</evidence>
<dbReference type="AlphaFoldDB" id="A0A835G1J8"/>
<proteinExistence type="predicted"/>
<organism evidence="1 2">
    <name type="scientific">Digitaria exilis</name>
    <dbReference type="NCBI Taxonomy" id="1010633"/>
    <lineage>
        <taxon>Eukaryota</taxon>
        <taxon>Viridiplantae</taxon>
        <taxon>Streptophyta</taxon>
        <taxon>Embryophyta</taxon>
        <taxon>Tracheophyta</taxon>
        <taxon>Spermatophyta</taxon>
        <taxon>Magnoliopsida</taxon>
        <taxon>Liliopsida</taxon>
        <taxon>Poales</taxon>
        <taxon>Poaceae</taxon>
        <taxon>PACMAD clade</taxon>
        <taxon>Panicoideae</taxon>
        <taxon>Panicodae</taxon>
        <taxon>Paniceae</taxon>
        <taxon>Anthephorinae</taxon>
        <taxon>Digitaria</taxon>
    </lineage>
</organism>
<name>A0A835G1J8_9POAL</name>
<dbReference type="Proteomes" id="UP000636709">
    <property type="component" value="Unassembled WGS sequence"/>
</dbReference>
<evidence type="ECO:0000313" key="1">
    <source>
        <dbReference type="EMBL" id="KAF8781265.1"/>
    </source>
</evidence>
<accession>A0A835G1J8</accession>
<gene>
    <name evidence="1" type="ORF">HU200_000626</name>
</gene>
<comment type="caution">
    <text evidence="1">The sequence shown here is derived from an EMBL/GenBank/DDBJ whole genome shotgun (WGS) entry which is preliminary data.</text>
</comment>
<sequence length="16" mass="1963">MRVFGRMSGWQPLRKN</sequence>
<reference evidence="1" key="1">
    <citation type="submission" date="2020-07" db="EMBL/GenBank/DDBJ databases">
        <title>Genome sequence and genetic diversity analysis of an under-domesticated orphan crop, white fonio (Digitaria exilis).</title>
        <authorList>
            <person name="Bennetzen J.L."/>
            <person name="Chen S."/>
            <person name="Ma X."/>
            <person name="Wang X."/>
            <person name="Yssel A.E.J."/>
            <person name="Chaluvadi S.R."/>
            <person name="Johnson M."/>
            <person name="Gangashetty P."/>
            <person name="Hamidou F."/>
            <person name="Sanogo M.D."/>
            <person name="Zwaenepoel A."/>
            <person name="Wallace J."/>
            <person name="Van De Peer Y."/>
            <person name="Van Deynze A."/>
        </authorList>
    </citation>
    <scope>NUCLEOTIDE SEQUENCE</scope>
    <source>
        <tissue evidence="1">Leaves</tissue>
    </source>
</reference>
<keyword evidence="2" id="KW-1185">Reference proteome</keyword>
<dbReference type="EMBL" id="JACEFO010000097">
    <property type="protein sequence ID" value="KAF8781265.1"/>
    <property type="molecule type" value="Genomic_DNA"/>
</dbReference>